<gene>
    <name evidence="1" type="ORF">CTI12_AA314860</name>
</gene>
<dbReference type="STRING" id="35608.A0A2U1N224"/>
<comment type="caution">
    <text evidence="1">The sequence shown here is derived from an EMBL/GenBank/DDBJ whole genome shotgun (WGS) entry which is preliminary data.</text>
</comment>
<keyword evidence="1" id="KW-0378">Hydrolase</keyword>
<organism evidence="1 2">
    <name type="scientific">Artemisia annua</name>
    <name type="common">Sweet wormwood</name>
    <dbReference type="NCBI Taxonomy" id="35608"/>
    <lineage>
        <taxon>Eukaryota</taxon>
        <taxon>Viridiplantae</taxon>
        <taxon>Streptophyta</taxon>
        <taxon>Embryophyta</taxon>
        <taxon>Tracheophyta</taxon>
        <taxon>Spermatophyta</taxon>
        <taxon>Magnoliopsida</taxon>
        <taxon>eudicotyledons</taxon>
        <taxon>Gunneridae</taxon>
        <taxon>Pentapetalae</taxon>
        <taxon>asterids</taxon>
        <taxon>campanulids</taxon>
        <taxon>Asterales</taxon>
        <taxon>Asteraceae</taxon>
        <taxon>Asteroideae</taxon>
        <taxon>Anthemideae</taxon>
        <taxon>Artemisiinae</taxon>
        <taxon>Artemisia</taxon>
    </lineage>
</organism>
<evidence type="ECO:0000313" key="1">
    <source>
        <dbReference type="EMBL" id="PWA67571.1"/>
    </source>
</evidence>
<dbReference type="AlphaFoldDB" id="A0A2U1N224"/>
<dbReference type="PANTHER" id="PTHR45763:SF51">
    <property type="entry name" value="ALPHA_BETA-HYDROLASES SUPERFAMILY PROTEIN"/>
    <property type="match status" value="1"/>
</dbReference>
<name>A0A2U1N224_ARTAN</name>
<dbReference type="Proteomes" id="UP000245207">
    <property type="component" value="Unassembled WGS sequence"/>
</dbReference>
<evidence type="ECO:0000313" key="2">
    <source>
        <dbReference type="Proteomes" id="UP000245207"/>
    </source>
</evidence>
<keyword evidence="2" id="KW-1185">Reference proteome</keyword>
<dbReference type="GO" id="GO:0016787">
    <property type="term" value="F:hydrolase activity"/>
    <property type="evidence" value="ECO:0007669"/>
    <property type="project" value="UniProtKB-KW"/>
</dbReference>
<protein>
    <submittedName>
        <fullName evidence="1">Alpha/Beta hydrolase fold protein</fullName>
    </submittedName>
</protein>
<accession>A0A2U1N224</accession>
<sequence>MSHSVNENMSAGASTKSHIIIHRQAYQTALPPSPKTLGSADGPPITFPRFSKILIDPIVCLFCVKVTSDEILPNKEYLSHDITFGKWDFDPMGIENPFPNNDGSVHLWMGDEDLIVPVTLQRYIAQQLGWMKYHEVAG</sequence>
<dbReference type="PANTHER" id="PTHR45763">
    <property type="entry name" value="HYDROLASE, ALPHA/BETA FOLD FAMILY PROTEIN, EXPRESSED-RELATED"/>
    <property type="match status" value="1"/>
</dbReference>
<dbReference type="EMBL" id="PKPP01003808">
    <property type="protein sequence ID" value="PWA67571.1"/>
    <property type="molecule type" value="Genomic_DNA"/>
</dbReference>
<reference evidence="1 2" key="1">
    <citation type="journal article" date="2018" name="Mol. Plant">
        <title>The genome of Artemisia annua provides insight into the evolution of Asteraceae family and artemisinin biosynthesis.</title>
        <authorList>
            <person name="Shen Q."/>
            <person name="Zhang L."/>
            <person name="Liao Z."/>
            <person name="Wang S."/>
            <person name="Yan T."/>
            <person name="Shi P."/>
            <person name="Liu M."/>
            <person name="Fu X."/>
            <person name="Pan Q."/>
            <person name="Wang Y."/>
            <person name="Lv Z."/>
            <person name="Lu X."/>
            <person name="Zhang F."/>
            <person name="Jiang W."/>
            <person name="Ma Y."/>
            <person name="Chen M."/>
            <person name="Hao X."/>
            <person name="Li L."/>
            <person name="Tang Y."/>
            <person name="Lv G."/>
            <person name="Zhou Y."/>
            <person name="Sun X."/>
            <person name="Brodelius P.E."/>
            <person name="Rose J.K.C."/>
            <person name="Tang K."/>
        </authorList>
    </citation>
    <scope>NUCLEOTIDE SEQUENCE [LARGE SCALE GENOMIC DNA]</scope>
    <source>
        <strain evidence="2">cv. Huhao1</strain>
        <tissue evidence="1">Leaf</tissue>
    </source>
</reference>
<proteinExistence type="predicted"/>
<dbReference type="OrthoDB" id="294702at2759"/>